<protein>
    <recommendedName>
        <fullName evidence="4">histidine kinase</fullName>
        <ecNumber evidence="4">2.7.13.3</ecNumber>
    </recommendedName>
</protein>
<proteinExistence type="inferred from homology"/>
<evidence type="ECO:0000256" key="11">
    <source>
        <dbReference type="ARBA" id="ARBA00022989"/>
    </source>
</evidence>
<dbReference type="Gene3D" id="3.30.565.10">
    <property type="entry name" value="Histidine kinase-like ATPase, C-terminal domain"/>
    <property type="match status" value="1"/>
</dbReference>
<dbReference type="SUPFAM" id="SSF55785">
    <property type="entry name" value="PYP-like sensor domain (PAS domain)"/>
    <property type="match status" value="1"/>
</dbReference>
<keyword evidence="13 14" id="KW-0472">Membrane</keyword>
<feature type="transmembrane region" description="Helical" evidence="14">
    <location>
        <begin position="383"/>
        <end position="404"/>
    </location>
</feature>
<name>A0A520MIN2_9GAMM</name>
<dbReference type="PANTHER" id="PTHR43065">
    <property type="entry name" value="SENSOR HISTIDINE KINASE"/>
    <property type="match status" value="1"/>
</dbReference>
<dbReference type="InterPro" id="IPR036097">
    <property type="entry name" value="HisK_dim/P_sf"/>
</dbReference>
<dbReference type="InterPro" id="IPR003594">
    <property type="entry name" value="HATPase_dom"/>
</dbReference>
<dbReference type="GO" id="GO:0022857">
    <property type="term" value="F:transmembrane transporter activity"/>
    <property type="evidence" value="ECO:0007669"/>
    <property type="project" value="InterPro"/>
</dbReference>
<feature type="transmembrane region" description="Helical" evidence="14">
    <location>
        <begin position="304"/>
        <end position="328"/>
    </location>
</feature>
<dbReference type="GO" id="GO:0000155">
    <property type="term" value="F:phosphorelay sensor kinase activity"/>
    <property type="evidence" value="ECO:0007669"/>
    <property type="project" value="InterPro"/>
</dbReference>
<dbReference type="InterPro" id="IPR003661">
    <property type="entry name" value="HisK_dim/P_dom"/>
</dbReference>
<comment type="subcellular location">
    <subcellularLocation>
        <location evidence="2">Membrane</location>
        <topology evidence="2">Multi-pass membrane protein</topology>
    </subcellularLocation>
</comment>
<dbReference type="InterPro" id="IPR035965">
    <property type="entry name" value="PAS-like_dom_sf"/>
</dbReference>
<dbReference type="PROSITE" id="PS50109">
    <property type="entry name" value="HIS_KIN"/>
    <property type="match status" value="1"/>
</dbReference>
<feature type="transmembrane region" description="Helical" evidence="14">
    <location>
        <begin position="6"/>
        <end position="23"/>
    </location>
</feature>
<dbReference type="GO" id="GO:0006355">
    <property type="term" value="P:regulation of DNA-templated transcription"/>
    <property type="evidence" value="ECO:0007669"/>
    <property type="project" value="InterPro"/>
</dbReference>
<dbReference type="Gene3D" id="1.10.287.130">
    <property type="match status" value="1"/>
</dbReference>
<keyword evidence="5" id="KW-0597">Phosphoprotein</keyword>
<dbReference type="Gene3D" id="1.20.1730.10">
    <property type="entry name" value="Sodium/glucose cotransporter"/>
    <property type="match status" value="1"/>
</dbReference>
<evidence type="ECO:0000256" key="3">
    <source>
        <dbReference type="ARBA" id="ARBA00006434"/>
    </source>
</evidence>
<evidence type="ECO:0000313" key="17">
    <source>
        <dbReference type="EMBL" id="RZO21085.1"/>
    </source>
</evidence>
<evidence type="ECO:0000256" key="5">
    <source>
        <dbReference type="ARBA" id="ARBA00022553"/>
    </source>
</evidence>
<evidence type="ECO:0000256" key="2">
    <source>
        <dbReference type="ARBA" id="ARBA00004141"/>
    </source>
</evidence>
<accession>A0A520MIN2</accession>
<keyword evidence="6" id="KW-0808">Transferase</keyword>
<evidence type="ECO:0000259" key="15">
    <source>
        <dbReference type="PROSITE" id="PS50109"/>
    </source>
</evidence>
<evidence type="ECO:0000256" key="1">
    <source>
        <dbReference type="ARBA" id="ARBA00000085"/>
    </source>
</evidence>
<dbReference type="InterPro" id="IPR004358">
    <property type="entry name" value="Sig_transdc_His_kin-like_C"/>
</dbReference>
<dbReference type="InterPro" id="IPR005467">
    <property type="entry name" value="His_kinase_dom"/>
</dbReference>
<dbReference type="Gene3D" id="3.30.450.20">
    <property type="entry name" value="PAS domain"/>
    <property type="match status" value="1"/>
</dbReference>
<feature type="transmembrane region" description="Helical" evidence="14">
    <location>
        <begin position="453"/>
        <end position="475"/>
    </location>
</feature>
<evidence type="ECO:0000256" key="7">
    <source>
        <dbReference type="ARBA" id="ARBA00022692"/>
    </source>
</evidence>
<feature type="transmembrane region" description="Helical" evidence="14">
    <location>
        <begin position="225"/>
        <end position="247"/>
    </location>
</feature>
<evidence type="ECO:0000256" key="4">
    <source>
        <dbReference type="ARBA" id="ARBA00012438"/>
    </source>
</evidence>
<keyword evidence="8" id="KW-0547">Nucleotide-binding</keyword>
<dbReference type="AlphaFoldDB" id="A0A520MIN2"/>
<organism evidence="17 18">
    <name type="scientific">SAR92 clade bacterium</name>
    <dbReference type="NCBI Taxonomy" id="2315479"/>
    <lineage>
        <taxon>Bacteria</taxon>
        <taxon>Pseudomonadati</taxon>
        <taxon>Pseudomonadota</taxon>
        <taxon>Gammaproteobacteria</taxon>
        <taxon>Cellvibrionales</taxon>
        <taxon>Porticoccaceae</taxon>
        <taxon>SAR92 clade</taxon>
    </lineage>
</organism>
<gene>
    <name evidence="17" type="ORF">EVB03_02340</name>
</gene>
<evidence type="ECO:0000256" key="10">
    <source>
        <dbReference type="ARBA" id="ARBA00022840"/>
    </source>
</evidence>
<comment type="caution">
    <text evidence="17">The sequence shown here is derived from an EMBL/GenBank/DDBJ whole genome shotgun (WGS) entry which is preliminary data.</text>
</comment>
<evidence type="ECO:0000256" key="6">
    <source>
        <dbReference type="ARBA" id="ARBA00022679"/>
    </source>
</evidence>
<dbReference type="SUPFAM" id="SSF55874">
    <property type="entry name" value="ATPase domain of HSP90 chaperone/DNA topoisomerase II/histidine kinase"/>
    <property type="match status" value="1"/>
</dbReference>
<feature type="transmembrane region" description="Helical" evidence="14">
    <location>
        <begin position="259"/>
        <end position="278"/>
    </location>
</feature>
<dbReference type="CDD" id="cd00082">
    <property type="entry name" value="HisKA"/>
    <property type="match status" value="1"/>
</dbReference>
<dbReference type="EMBL" id="SHBP01000002">
    <property type="protein sequence ID" value="RZO21085.1"/>
    <property type="molecule type" value="Genomic_DNA"/>
</dbReference>
<dbReference type="NCBIfam" id="TIGR00229">
    <property type="entry name" value="sensory_box"/>
    <property type="match status" value="1"/>
</dbReference>
<dbReference type="GO" id="GO:0016020">
    <property type="term" value="C:membrane"/>
    <property type="evidence" value="ECO:0007669"/>
    <property type="project" value="UniProtKB-SubCell"/>
</dbReference>
<keyword evidence="7 14" id="KW-0812">Transmembrane</keyword>
<dbReference type="PROSITE" id="PS50112">
    <property type="entry name" value="PAS"/>
    <property type="match status" value="1"/>
</dbReference>
<dbReference type="Proteomes" id="UP000315889">
    <property type="component" value="Unassembled WGS sequence"/>
</dbReference>
<dbReference type="InterPro" id="IPR001734">
    <property type="entry name" value="Na/solute_symporter"/>
</dbReference>
<feature type="transmembrane region" description="Helical" evidence="14">
    <location>
        <begin position="35"/>
        <end position="53"/>
    </location>
</feature>
<evidence type="ECO:0000256" key="12">
    <source>
        <dbReference type="ARBA" id="ARBA00023012"/>
    </source>
</evidence>
<sequence>MNSQLAIYTIAIIILGYILLRVIASWNTKRSENIILTLALLASSGVLMAMGSIEMAGRYGYSMIIALFAFSLVFVIAPLVLFPIRRLSNVTRLATSVDFLTFRYRGRKVAIVATTATILAIVPLIFAQLLAASSVINIIFNSDMQIMTLVTMLGVVGLICHYTIKSGAQTNLRLILATAGALLLVALAISAWISISNSFGGLEAMDSWVILRGQQETIKRLDTSYSLFIIFLAAGLSFPTNFNVLVTETITDHQANMTSWAYPLLILLACIPLYPMLWSGLNLESSSSFQNYLFALPLMMDQSVVASLSLASILLLSIAVCSSLTILGSRMILNSMILPDKNLTQQINLSYWITRTHLALAVGLMLFFVTLSLSLKSRSIIDLYLVGFSGLAQLTPGLIAAMYLPKANHNGFIAGLIGGMFLWLISLALPLIFGDWQWHIPIIGKSLLFGMQAWEVWAIEALLLNITLCTLFSLFTKMNEKETTYASICMADNVYIPIRVELGQKTVKDLTQKLFFALGEDANIEVANALEALGLDTDEVRPAALRRIRDTINASLNMRLGVLTTEKVMNQAFPPPKSLNNQPEDLFVLESVLAVHGNQLTGIASELNKLRVHHREILDKLPIGIVSLDQNGEILKWNEAISEYTGLDNSSAFGSSIVDLPKPWNKEITSFVTSDDLIRDNVSMELNGNRRWFTFQKSTGVPIDDVNDEVILLIEEKTESVLLIQKSINNERLASVGRLAAGVAHEIGNPVTGIACLAQNLEHESDSQQVLETAEHILSQTSRINRIVESLIDFSRGEKSIVKDLQRVNLQEVAEETIQLLTLGDNAHQVQFRTNIPSDFEILGDYHQLIQVFLNLLSNSRDASTANSEVTILATEADDKIRVTINDSGTGVAQNLQSQLFEPFVTSKDPGKGTGLGLWVVFNLVKGLDGDITINSPAENDTCGTTVALTFNKPENQQ</sequence>
<keyword evidence="11 14" id="KW-1133">Transmembrane helix</keyword>
<dbReference type="PROSITE" id="PS50283">
    <property type="entry name" value="NA_SOLUT_SYMP_3"/>
    <property type="match status" value="1"/>
</dbReference>
<keyword evidence="12" id="KW-0902">Two-component regulatory system</keyword>
<keyword evidence="9" id="KW-0418">Kinase</keyword>
<evidence type="ECO:0000256" key="8">
    <source>
        <dbReference type="ARBA" id="ARBA00022741"/>
    </source>
</evidence>
<dbReference type="InterPro" id="IPR013767">
    <property type="entry name" value="PAS_fold"/>
</dbReference>
<feature type="transmembrane region" description="Helical" evidence="14">
    <location>
        <begin position="349"/>
        <end position="371"/>
    </location>
</feature>
<dbReference type="SMART" id="SM00388">
    <property type="entry name" value="HisKA"/>
    <property type="match status" value="1"/>
</dbReference>
<evidence type="ECO:0000259" key="16">
    <source>
        <dbReference type="PROSITE" id="PS50112"/>
    </source>
</evidence>
<dbReference type="SMART" id="SM00387">
    <property type="entry name" value="HATPase_c"/>
    <property type="match status" value="1"/>
</dbReference>
<feature type="transmembrane region" description="Helical" evidence="14">
    <location>
        <begin position="411"/>
        <end position="433"/>
    </location>
</feature>
<dbReference type="SUPFAM" id="SSF47384">
    <property type="entry name" value="Homodimeric domain of signal transducing histidine kinase"/>
    <property type="match status" value="1"/>
</dbReference>
<dbReference type="GO" id="GO:0005524">
    <property type="term" value="F:ATP binding"/>
    <property type="evidence" value="ECO:0007669"/>
    <property type="project" value="UniProtKB-KW"/>
</dbReference>
<dbReference type="InterPro" id="IPR000014">
    <property type="entry name" value="PAS"/>
</dbReference>
<dbReference type="InterPro" id="IPR036890">
    <property type="entry name" value="HATPase_C_sf"/>
</dbReference>
<evidence type="ECO:0000256" key="9">
    <source>
        <dbReference type="ARBA" id="ARBA00022777"/>
    </source>
</evidence>
<feature type="domain" description="PAS" evidence="16">
    <location>
        <begin position="610"/>
        <end position="663"/>
    </location>
</feature>
<comment type="catalytic activity">
    <reaction evidence="1">
        <text>ATP + protein L-histidine = ADP + protein N-phospho-L-histidine.</text>
        <dbReference type="EC" id="2.7.13.3"/>
    </reaction>
</comment>
<feature type="transmembrane region" description="Helical" evidence="14">
    <location>
        <begin position="174"/>
        <end position="195"/>
    </location>
</feature>
<dbReference type="PANTHER" id="PTHR43065:SF10">
    <property type="entry name" value="PEROXIDE STRESS-ACTIVATED HISTIDINE KINASE MAK3"/>
    <property type="match status" value="1"/>
</dbReference>
<dbReference type="PRINTS" id="PR00344">
    <property type="entry name" value="BCTRLSENSOR"/>
</dbReference>
<feature type="transmembrane region" description="Helical" evidence="14">
    <location>
        <begin position="144"/>
        <end position="162"/>
    </location>
</feature>
<evidence type="ECO:0000256" key="14">
    <source>
        <dbReference type="SAM" id="Phobius"/>
    </source>
</evidence>
<dbReference type="CDD" id="cd00130">
    <property type="entry name" value="PAS"/>
    <property type="match status" value="1"/>
</dbReference>
<dbReference type="EC" id="2.7.13.3" evidence="4"/>
<comment type="similarity">
    <text evidence="3">Belongs to the sodium:solute symporter (SSF) (TC 2.A.21) family.</text>
</comment>
<keyword evidence="10" id="KW-0067">ATP-binding</keyword>
<evidence type="ECO:0000313" key="18">
    <source>
        <dbReference type="Proteomes" id="UP000315889"/>
    </source>
</evidence>
<reference evidence="17 18" key="1">
    <citation type="submission" date="2019-02" db="EMBL/GenBank/DDBJ databases">
        <title>Prokaryotic population dynamics and viral predation in marine succession experiment using metagenomics: the confinement effect.</title>
        <authorList>
            <person name="Haro-Moreno J.M."/>
            <person name="Rodriguez-Valera F."/>
            <person name="Lopez-Perez M."/>
        </authorList>
    </citation>
    <scope>NUCLEOTIDE SEQUENCE [LARGE SCALE GENOMIC DNA]</scope>
    <source>
        <strain evidence="17">MED-G170</strain>
    </source>
</reference>
<dbReference type="Pfam" id="PF00512">
    <property type="entry name" value="HisKA"/>
    <property type="match status" value="1"/>
</dbReference>
<evidence type="ECO:0000256" key="13">
    <source>
        <dbReference type="ARBA" id="ARBA00023136"/>
    </source>
</evidence>
<dbReference type="InterPro" id="IPR038377">
    <property type="entry name" value="Na/Glc_symporter_sf"/>
</dbReference>
<feature type="transmembrane region" description="Helical" evidence="14">
    <location>
        <begin position="59"/>
        <end position="82"/>
    </location>
</feature>
<dbReference type="Pfam" id="PF00989">
    <property type="entry name" value="PAS"/>
    <property type="match status" value="1"/>
</dbReference>
<dbReference type="Pfam" id="PF02518">
    <property type="entry name" value="HATPase_c"/>
    <property type="match status" value="1"/>
</dbReference>
<feature type="transmembrane region" description="Helical" evidence="14">
    <location>
        <begin position="109"/>
        <end position="132"/>
    </location>
</feature>
<feature type="domain" description="Histidine kinase" evidence="15">
    <location>
        <begin position="742"/>
        <end position="955"/>
    </location>
</feature>